<dbReference type="InterPro" id="IPR004501">
    <property type="entry name" value="PTS_EIIC_3"/>
</dbReference>
<comment type="caution">
    <text evidence="11">The sequence shown here is derived from an EMBL/GenBank/DDBJ whole genome shotgun (WGS) entry which is preliminary data.</text>
</comment>
<keyword evidence="2" id="KW-0813">Transport</keyword>
<dbReference type="AlphaFoldDB" id="A0A7Z7BBH2"/>
<dbReference type="PROSITE" id="PS50883">
    <property type="entry name" value="EAL"/>
    <property type="match status" value="1"/>
</dbReference>
<keyword evidence="3" id="KW-1003">Cell membrane</keyword>
<evidence type="ECO:0000256" key="4">
    <source>
        <dbReference type="ARBA" id="ARBA00022597"/>
    </source>
</evidence>
<reference evidence="11" key="1">
    <citation type="submission" date="2016-10" db="EMBL/GenBank/DDBJ databases">
        <authorList>
            <person name="Varghese N."/>
            <person name="Submissions S."/>
        </authorList>
    </citation>
    <scope>NUCLEOTIDE SEQUENCE [LARGE SCALE GENOMIC DNA]</scope>
    <source>
        <strain evidence="11">YR281</strain>
    </source>
</reference>
<proteinExistence type="predicted"/>
<feature type="transmembrane region" description="Helical" evidence="8">
    <location>
        <begin position="178"/>
        <end position="199"/>
    </location>
</feature>
<sequence length="708" mass="77341">MFERPGVQPRLRLSRATTRLTLWLGVIRDSFVTLMPVTFFGLGALLLQNLPWDAYQGAMTALGGKVWHERMNVVVLATHGVMGLVLAPLIAVHLFRRLPSIPVDGLEVPPVVAALSALVNFMLFVFAKPISSESFGRNAMLQGIVVGIASTELLRQLVRVRWFAPARVPYDVESNFYFGIRLTPPVMASGLIMMAAVVLSDRLPRLSHEALAAIVAAVNSHGTAAWLLSMAAAGLNQILWFAGVNGGNMLDVYATDLFARADTVYAGGLASRTLFNSFVLLGGSGATCGLIVAILLVVKQGPERRIAQLSVVPAFFNINELLMYGLPIVLNSTYLIPFICVPLVLCLLTLALVESGWLTLHPVVLLWTTPPLLSGWMLTDSWRGAFVQLIEIGLSAVLYLPFVHKAEADRKKREAEAAQVMMQTILNNVPARTPLIKRHDEVGHIARGLLSDLRDGLNHDRQALSLVYQPMHDREGTVVGVEALLRWRHARYGAISPLIAVTLAEDSEEIHRVGAWVLNEACACKARWNAAGHRQLTMAINLSPIQLTDPDLPARVSTALRMHGLEPVEIELEITESAEIPGGHVVDQTLRQLAAAGVRLSMDDFGMGHSSLLYMQRFPVSSIKLDGSLTRLVLTNSTTADVIRTITALGRSRKVKIVAEFVETTAQRCALVELGCDIFQGYFHSAPLPEQACLDHFTQHGLSASSEF</sequence>
<dbReference type="EMBL" id="FNDI01000019">
    <property type="protein sequence ID" value="SDI57146.1"/>
    <property type="molecule type" value="Genomic_DNA"/>
</dbReference>
<evidence type="ECO:0000256" key="6">
    <source>
        <dbReference type="ARBA" id="ARBA00022989"/>
    </source>
</evidence>
<evidence type="ECO:0000256" key="7">
    <source>
        <dbReference type="ARBA" id="ARBA00023136"/>
    </source>
</evidence>
<evidence type="ECO:0000256" key="8">
    <source>
        <dbReference type="SAM" id="Phobius"/>
    </source>
</evidence>
<feature type="transmembrane region" description="Helical" evidence="8">
    <location>
        <begin position="108"/>
        <end position="127"/>
    </location>
</feature>
<feature type="transmembrane region" description="Helical" evidence="8">
    <location>
        <begin position="31"/>
        <end position="52"/>
    </location>
</feature>
<dbReference type="InterPro" id="IPR050706">
    <property type="entry name" value="Cyclic-di-GMP_PDE-like"/>
</dbReference>
<dbReference type="Pfam" id="PF00563">
    <property type="entry name" value="EAL"/>
    <property type="match status" value="1"/>
</dbReference>
<protein>
    <submittedName>
        <fullName evidence="11">PTS system, lactose/cellobiose family IIC component</fullName>
    </submittedName>
</protein>
<dbReference type="RefSeq" id="WP_167306567.1">
    <property type="nucleotide sequence ID" value="NZ_FNDI01000019.1"/>
</dbReference>
<dbReference type="InterPro" id="IPR001633">
    <property type="entry name" value="EAL_dom"/>
</dbReference>
<evidence type="ECO:0000256" key="5">
    <source>
        <dbReference type="ARBA" id="ARBA00022692"/>
    </source>
</evidence>
<keyword evidence="5 8" id="KW-0812">Transmembrane</keyword>
<accession>A0A7Z7BBH2</accession>
<dbReference type="SUPFAM" id="SSF141868">
    <property type="entry name" value="EAL domain-like"/>
    <property type="match status" value="1"/>
</dbReference>
<dbReference type="PANTHER" id="PTHR33121">
    <property type="entry name" value="CYCLIC DI-GMP PHOSPHODIESTERASE PDEF"/>
    <property type="match status" value="1"/>
</dbReference>
<evidence type="ECO:0000256" key="2">
    <source>
        <dbReference type="ARBA" id="ARBA00022448"/>
    </source>
</evidence>
<keyword evidence="12" id="KW-1185">Reference proteome</keyword>
<dbReference type="Gene3D" id="3.20.20.450">
    <property type="entry name" value="EAL domain"/>
    <property type="match status" value="1"/>
</dbReference>
<dbReference type="Pfam" id="PF02378">
    <property type="entry name" value="PTS_EIIC"/>
    <property type="match status" value="1"/>
</dbReference>
<evidence type="ECO:0000313" key="12">
    <source>
        <dbReference type="Proteomes" id="UP000198900"/>
    </source>
</evidence>
<dbReference type="SMART" id="SM00052">
    <property type="entry name" value="EAL"/>
    <property type="match status" value="1"/>
</dbReference>
<dbReference type="GO" id="GO:0071111">
    <property type="term" value="F:cyclic-guanylate-specific phosphodiesterase activity"/>
    <property type="evidence" value="ECO:0007669"/>
    <property type="project" value="InterPro"/>
</dbReference>
<dbReference type="GO" id="GO:0008982">
    <property type="term" value="F:protein-N(PI)-phosphohistidine-sugar phosphotransferase activity"/>
    <property type="evidence" value="ECO:0007669"/>
    <property type="project" value="InterPro"/>
</dbReference>
<evidence type="ECO:0000313" key="11">
    <source>
        <dbReference type="EMBL" id="SDI57146.1"/>
    </source>
</evidence>
<keyword evidence="7 8" id="KW-0472">Membrane</keyword>
<name>A0A7Z7BBH2_9BURK</name>
<dbReference type="Proteomes" id="UP000198900">
    <property type="component" value="Unassembled WGS sequence"/>
</dbReference>
<evidence type="ECO:0000256" key="3">
    <source>
        <dbReference type="ARBA" id="ARBA00022475"/>
    </source>
</evidence>
<dbReference type="PANTHER" id="PTHR33121:SF70">
    <property type="entry name" value="SIGNALING PROTEIN YKOW"/>
    <property type="match status" value="1"/>
</dbReference>
<evidence type="ECO:0000259" key="10">
    <source>
        <dbReference type="PROSITE" id="PS51105"/>
    </source>
</evidence>
<feature type="domain" description="PTS EIIC type-3" evidence="10">
    <location>
        <begin position="7"/>
        <end position="402"/>
    </location>
</feature>
<feature type="transmembrane region" description="Helical" evidence="8">
    <location>
        <begin position="385"/>
        <end position="403"/>
    </location>
</feature>
<comment type="subcellular location">
    <subcellularLocation>
        <location evidence="1">Cell membrane</location>
        <topology evidence="1">Multi-pass membrane protein</topology>
    </subcellularLocation>
</comment>
<feature type="transmembrane region" description="Helical" evidence="8">
    <location>
        <begin position="310"/>
        <end position="328"/>
    </location>
</feature>
<organism evidence="11 12">
    <name type="scientific">Paraburkholderia steynii</name>
    <dbReference type="NCBI Taxonomy" id="1245441"/>
    <lineage>
        <taxon>Bacteria</taxon>
        <taxon>Pseudomonadati</taxon>
        <taxon>Pseudomonadota</taxon>
        <taxon>Betaproteobacteria</taxon>
        <taxon>Burkholderiales</taxon>
        <taxon>Burkholderiaceae</taxon>
        <taxon>Paraburkholderia</taxon>
    </lineage>
</organism>
<dbReference type="InterPro" id="IPR035919">
    <property type="entry name" value="EAL_sf"/>
</dbReference>
<dbReference type="InterPro" id="IPR003352">
    <property type="entry name" value="PTS_EIIC"/>
</dbReference>
<dbReference type="PROSITE" id="PS51105">
    <property type="entry name" value="PTS_EIIC_TYPE_3"/>
    <property type="match status" value="1"/>
</dbReference>
<gene>
    <name evidence="11" type="ORF">SAMN04487926_119109</name>
</gene>
<keyword evidence="6 8" id="KW-1133">Transmembrane helix</keyword>
<dbReference type="GO" id="GO:0005886">
    <property type="term" value="C:plasma membrane"/>
    <property type="evidence" value="ECO:0007669"/>
    <property type="project" value="UniProtKB-SubCell"/>
</dbReference>
<feature type="transmembrane region" description="Helical" evidence="8">
    <location>
        <begin position="278"/>
        <end position="298"/>
    </location>
</feature>
<dbReference type="GO" id="GO:0009401">
    <property type="term" value="P:phosphoenolpyruvate-dependent sugar phosphotransferase system"/>
    <property type="evidence" value="ECO:0007669"/>
    <property type="project" value="InterPro"/>
</dbReference>
<feature type="transmembrane region" description="Helical" evidence="8">
    <location>
        <begin position="73"/>
        <end position="96"/>
    </location>
</feature>
<dbReference type="CDD" id="cd01948">
    <property type="entry name" value="EAL"/>
    <property type="match status" value="1"/>
</dbReference>
<feature type="transmembrane region" description="Helical" evidence="8">
    <location>
        <begin position="211"/>
        <end position="235"/>
    </location>
</feature>
<feature type="domain" description="EAL" evidence="9">
    <location>
        <begin position="446"/>
        <end position="701"/>
    </location>
</feature>
<keyword evidence="4" id="KW-0762">Sugar transport</keyword>
<evidence type="ECO:0000259" key="9">
    <source>
        <dbReference type="PROSITE" id="PS50883"/>
    </source>
</evidence>
<evidence type="ECO:0000256" key="1">
    <source>
        <dbReference type="ARBA" id="ARBA00004651"/>
    </source>
</evidence>
<feature type="transmembrane region" description="Helical" evidence="8">
    <location>
        <begin position="334"/>
        <end position="353"/>
    </location>
</feature>